<dbReference type="SUPFAM" id="SSF56672">
    <property type="entry name" value="DNA/RNA polymerases"/>
    <property type="match status" value="1"/>
</dbReference>
<dbReference type="InterPro" id="IPR041588">
    <property type="entry name" value="Integrase_H2C2"/>
</dbReference>
<evidence type="ECO:0000256" key="8">
    <source>
        <dbReference type="PROSITE-ProRule" id="PRU00042"/>
    </source>
</evidence>
<feature type="domain" description="C2H2-type" evidence="10">
    <location>
        <begin position="320"/>
        <end position="347"/>
    </location>
</feature>
<evidence type="ECO:0000256" key="4">
    <source>
        <dbReference type="ARBA" id="ARBA00022737"/>
    </source>
</evidence>
<dbReference type="EC" id="2.7.7.49" evidence="2"/>
<organism evidence="13 14">
    <name type="scientific">Cordylochernes scorpioides</name>
    <dbReference type="NCBI Taxonomy" id="51811"/>
    <lineage>
        <taxon>Eukaryota</taxon>
        <taxon>Metazoa</taxon>
        <taxon>Ecdysozoa</taxon>
        <taxon>Arthropoda</taxon>
        <taxon>Chelicerata</taxon>
        <taxon>Arachnida</taxon>
        <taxon>Pseudoscorpiones</taxon>
        <taxon>Cheliferoidea</taxon>
        <taxon>Chernetidae</taxon>
        <taxon>Cordylochernes</taxon>
    </lineage>
</organism>
<feature type="domain" description="C2H2-type" evidence="10">
    <location>
        <begin position="40"/>
        <end position="67"/>
    </location>
</feature>
<feature type="domain" description="C2H2-type" evidence="10">
    <location>
        <begin position="236"/>
        <end position="263"/>
    </location>
</feature>
<feature type="compositionally biased region" description="Basic and acidic residues" evidence="9">
    <location>
        <begin position="1560"/>
        <end position="1572"/>
    </location>
</feature>
<dbReference type="InterPro" id="IPR036236">
    <property type="entry name" value="Znf_C2H2_sf"/>
</dbReference>
<feature type="domain" description="C2H2-type" evidence="10">
    <location>
        <begin position="12"/>
        <end position="39"/>
    </location>
</feature>
<gene>
    <name evidence="13" type="ORF">LAZ67_3003665</name>
</gene>
<evidence type="ECO:0000256" key="7">
    <source>
        <dbReference type="ARBA" id="ARBA00023242"/>
    </source>
</evidence>
<evidence type="ECO:0000259" key="10">
    <source>
        <dbReference type="PROSITE" id="PS50157"/>
    </source>
</evidence>
<dbReference type="Pfam" id="PF13909">
    <property type="entry name" value="zf-H2C2_5"/>
    <property type="match status" value="3"/>
</dbReference>
<feature type="domain" description="C2H2-type" evidence="10">
    <location>
        <begin position="152"/>
        <end position="179"/>
    </location>
</feature>
<feature type="domain" description="C2H2-type" evidence="10">
    <location>
        <begin position="292"/>
        <end position="319"/>
    </location>
</feature>
<evidence type="ECO:0000256" key="9">
    <source>
        <dbReference type="SAM" id="MobiDB-lite"/>
    </source>
</evidence>
<evidence type="ECO:0000256" key="1">
    <source>
        <dbReference type="ARBA" id="ARBA00004123"/>
    </source>
</evidence>
<feature type="domain" description="C2H2-type" evidence="10">
    <location>
        <begin position="96"/>
        <end position="123"/>
    </location>
</feature>
<feature type="compositionally biased region" description="Basic and acidic residues" evidence="9">
    <location>
        <begin position="1532"/>
        <end position="1544"/>
    </location>
</feature>
<dbReference type="InterPro" id="IPR050951">
    <property type="entry name" value="Retrovirus_Pol_polyprotein"/>
</dbReference>
<sequence>MELYLHTGEKTFKCEHCDYRTSLKHNIKRHLHTHTGEKPFKCEHCDFRTLYESSLKEHLSTHTGEKPFKCEHCDFRTLYERSLKEHLTTHTGEKPFNCEHCDYRTSLKPNLKKHLPTHTGEKPFKCEHCDYRTSLKPNLKKHLHTHTGEKPFKCEYCDYRTSLKPNLKKHLHTHTGEKPFKCEHCDYRSSYERNLRRHLLTHTGEKPFKCEHCDYSTSDKTKLQIHLRIHTGEKPFKCEHCDYSTSYERNLKRHLHTHTGEKPFKCEHCDFRTLYESSLKEHLSTHTGEKPFKCEHCDYRSSYERNLKRHLLTHTGEKPFKCENCDYSTSVKTKLQVHLRIHTGEKTFKCEHRCWLSRIPFDRILQTTMAHHSDLSCGLKDMSSWERFRAHGGAGVLHEDGGVRSSTIGRWLDYREGVSESILDWLVVKSATIGHVARPPGRGAEDKDLHMVNTTAAPRAVRRKIHGTLSLDIQCVLPEHMTNDISHNHTTMRVIHHRSGDLTTRKGISVSGSVLPRLKVASGYISTPRNHQSTFFERLEQFLNLEDASEDKKKAYLLTLIGAKAYEVLKNLCSPELPKNKTFEELTEKLNTHFSPKRSIIVQQFIFFKRMQETEESVSQYLVAIKRLAASCEFGNFLEDSLRDKFVCRLSDSRIQKKILSEGDVSLARVMEIALSMEAAEQNIKLFHAEELEKSVDTHPLMRIEMQRESKTGKRKCKHCGNLHRDSCRFKDAVCFKCRKKGHIAPIPSEIAIVEFLKEHQVLFNDTAEPIKGFTFSMNICDVSPIFHKARLVPFAIRTAVTEALENMVTNGYLYRVRSSQWATPIVVVPKKKKEMRICCDFKVTLNRFLDTAAYPLPTQQDLFAILAKEKYFSKLDLSSAYLQLEVATSTQPFLTINTHKGLFRFRRMPFRLANAPSYFQSVLDRVLARIEGVICYIGDVLIATVSVEKHLAVLKTVFLRLEKYNIKLKKDKCKFVQREIEYLGHLIKEDGIRHLDHKVQALQKAKSPTSISELRSFLGLVNYYGKFIPNLPDLLRPLHELLHKKNCWSWTKECEEAIEKCKSSITSERVLVPYDTTLPLFLATDASQIGIGAVLSHVIRGQERPFIGEILRLDNIYALSYMEDLPITAEEIRIETQKDEVLSKVKCYTQHGWPERVPDHLRPYFQRKLELTVDGKCLLWGMRVIIPSSLRPNLLSCLHETHSGMSKMKSVARSHFWWPNLDNEIEFLVNRCRYCQQVQDGPNRVKWQPWIWVVRPWQRIHIDYANKDNINLLIVVDSHSKWVEAFPMREITSAKTIEQLRRLFSSYGLPEEIVSDNGPQFTGSDMKLKKKNNGIKQTLIPAYHPQSNGLAERAVKMIKMALDKNKRKPEDTIQDTLSNILLAYRSTPHETTKKALSELFIGRSLRTRLSIIHPNLESRVKEQQARQMKYDHGFQQDEFGIDDMVWCRNFRGGDRWIPGRIVGKKGSRVYTVLIHGQVKSYHRDQIRKRWENGGDEDRQYGRQREETDIIVPEADMPNRGRSESPPIETARQQRDSGLVDKNDAGISGESSRSPIPKPVMKDPSQEETHQEIGDLLQDIFECSGKMV</sequence>
<dbReference type="Pfam" id="PF00078">
    <property type="entry name" value="RVT_1"/>
    <property type="match status" value="1"/>
</dbReference>
<accession>A0ABY6K8Q3</accession>
<feature type="domain" description="C2H2-type" evidence="10">
    <location>
        <begin position="68"/>
        <end position="95"/>
    </location>
</feature>
<dbReference type="InterPro" id="IPR036397">
    <property type="entry name" value="RNaseH_sf"/>
</dbReference>
<dbReference type="Pfam" id="PF00665">
    <property type="entry name" value="rve"/>
    <property type="match status" value="1"/>
</dbReference>
<dbReference type="Gene3D" id="3.30.160.60">
    <property type="entry name" value="Classic Zinc Finger"/>
    <property type="match status" value="12"/>
</dbReference>
<dbReference type="SUPFAM" id="SSF53098">
    <property type="entry name" value="Ribonuclease H-like"/>
    <property type="match status" value="1"/>
</dbReference>
<dbReference type="Pfam" id="PF17919">
    <property type="entry name" value="RT_RNaseH_2"/>
    <property type="match status" value="1"/>
</dbReference>
<dbReference type="PANTHER" id="PTHR37984">
    <property type="entry name" value="PROTEIN CBG26694"/>
    <property type="match status" value="1"/>
</dbReference>
<dbReference type="EMBL" id="CP092865">
    <property type="protein sequence ID" value="UYV65234.1"/>
    <property type="molecule type" value="Genomic_DNA"/>
</dbReference>
<dbReference type="Gene3D" id="3.10.10.10">
    <property type="entry name" value="HIV Type 1 Reverse Transcriptase, subunit A, domain 1"/>
    <property type="match status" value="1"/>
</dbReference>
<dbReference type="InterPro" id="IPR000477">
    <property type="entry name" value="RT_dom"/>
</dbReference>
<feature type="domain" description="C2H2-type" evidence="10">
    <location>
        <begin position="208"/>
        <end position="235"/>
    </location>
</feature>
<dbReference type="InterPro" id="IPR013087">
    <property type="entry name" value="Znf_C2H2_type"/>
</dbReference>
<evidence type="ECO:0000256" key="6">
    <source>
        <dbReference type="ARBA" id="ARBA00022833"/>
    </source>
</evidence>
<evidence type="ECO:0000256" key="5">
    <source>
        <dbReference type="ARBA" id="ARBA00022771"/>
    </source>
</evidence>
<dbReference type="PROSITE" id="PS50994">
    <property type="entry name" value="INTEGRASE"/>
    <property type="match status" value="1"/>
</dbReference>
<name>A0ABY6K8Q3_9ARAC</name>
<dbReference type="Gene3D" id="3.30.70.270">
    <property type="match status" value="2"/>
</dbReference>
<evidence type="ECO:0000313" key="14">
    <source>
        <dbReference type="Proteomes" id="UP001235939"/>
    </source>
</evidence>
<keyword evidence="5 8" id="KW-0863">Zinc-finger</keyword>
<evidence type="ECO:0000256" key="3">
    <source>
        <dbReference type="ARBA" id="ARBA00022723"/>
    </source>
</evidence>
<dbReference type="InterPro" id="IPR056438">
    <property type="entry name" value="Znf-C2H2_CTCF"/>
</dbReference>
<dbReference type="CDD" id="cd01647">
    <property type="entry name" value="RT_LTR"/>
    <property type="match status" value="1"/>
</dbReference>
<dbReference type="Proteomes" id="UP001235939">
    <property type="component" value="Chromosome 03"/>
</dbReference>
<dbReference type="Gene3D" id="1.10.340.70">
    <property type="match status" value="1"/>
</dbReference>
<evidence type="ECO:0000256" key="2">
    <source>
        <dbReference type="ARBA" id="ARBA00012493"/>
    </source>
</evidence>
<keyword evidence="7" id="KW-0539">Nucleus</keyword>
<feature type="region of interest" description="Disordered" evidence="9">
    <location>
        <begin position="1490"/>
        <end position="1572"/>
    </location>
</feature>
<feature type="domain" description="Reverse transcriptase" evidence="11">
    <location>
        <begin position="810"/>
        <end position="988"/>
    </location>
</feature>
<feature type="domain" description="C2H2-type" evidence="10">
    <location>
        <begin position="264"/>
        <end position="291"/>
    </location>
</feature>
<evidence type="ECO:0000259" key="12">
    <source>
        <dbReference type="PROSITE" id="PS50994"/>
    </source>
</evidence>
<keyword evidence="14" id="KW-1185">Reference proteome</keyword>
<dbReference type="Gene3D" id="3.30.420.10">
    <property type="entry name" value="Ribonuclease H-like superfamily/Ribonuclease H"/>
    <property type="match status" value="1"/>
</dbReference>
<dbReference type="PROSITE" id="PS50157">
    <property type="entry name" value="ZINC_FINGER_C2H2_2"/>
    <property type="match status" value="12"/>
</dbReference>
<dbReference type="SUPFAM" id="SSF57667">
    <property type="entry name" value="beta-beta-alpha zinc fingers"/>
    <property type="match status" value="8"/>
</dbReference>
<keyword evidence="4" id="KW-0677">Repeat</keyword>
<dbReference type="InterPro" id="IPR012337">
    <property type="entry name" value="RNaseH-like_sf"/>
</dbReference>
<feature type="domain" description="C2H2-type" evidence="10">
    <location>
        <begin position="124"/>
        <end position="151"/>
    </location>
</feature>
<feature type="domain" description="Integrase catalytic" evidence="12">
    <location>
        <begin position="1253"/>
        <end position="1405"/>
    </location>
</feature>
<keyword evidence="6" id="KW-0862">Zinc</keyword>
<evidence type="ECO:0000313" key="13">
    <source>
        <dbReference type="EMBL" id="UYV65234.1"/>
    </source>
</evidence>
<dbReference type="InterPro" id="IPR041577">
    <property type="entry name" value="RT_RNaseH_2"/>
</dbReference>
<dbReference type="Pfam" id="PF23611">
    <property type="entry name" value="zf-C2H2_16"/>
    <property type="match status" value="2"/>
</dbReference>
<feature type="compositionally biased region" description="Basic and acidic residues" evidence="9">
    <location>
        <begin position="1490"/>
        <end position="1508"/>
    </location>
</feature>
<dbReference type="InterPro" id="IPR043128">
    <property type="entry name" value="Rev_trsase/Diguanyl_cyclase"/>
</dbReference>
<dbReference type="PROSITE" id="PS50878">
    <property type="entry name" value="RT_POL"/>
    <property type="match status" value="1"/>
</dbReference>
<comment type="subcellular location">
    <subcellularLocation>
        <location evidence="1">Nucleus</location>
    </subcellularLocation>
</comment>
<dbReference type="Pfam" id="PF17921">
    <property type="entry name" value="Integrase_H2C2"/>
    <property type="match status" value="1"/>
</dbReference>
<dbReference type="InterPro" id="IPR001584">
    <property type="entry name" value="Integrase_cat-core"/>
</dbReference>
<proteinExistence type="predicted"/>
<dbReference type="PANTHER" id="PTHR37984:SF13">
    <property type="entry name" value="RIBONUCLEASE H"/>
    <property type="match status" value="1"/>
</dbReference>
<dbReference type="InterPro" id="IPR043502">
    <property type="entry name" value="DNA/RNA_pol_sf"/>
</dbReference>
<keyword evidence="3" id="KW-0479">Metal-binding</keyword>
<feature type="domain" description="C2H2-type" evidence="10">
    <location>
        <begin position="180"/>
        <end position="207"/>
    </location>
</feature>
<protein>
    <recommendedName>
        <fullName evidence="2">RNA-directed DNA polymerase</fullName>
        <ecNumber evidence="2">2.7.7.49</ecNumber>
    </recommendedName>
</protein>
<evidence type="ECO:0000259" key="11">
    <source>
        <dbReference type="PROSITE" id="PS50878"/>
    </source>
</evidence>
<dbReference type="SMART" id="SM00355">
    <property type="entry name" value="ZnF_C2H2"/>
    <property type="match status" value="12"/>
</dbReference>
<reference evidence="13 14" key="1">
    <citation type="submission" date="2022-01" db="EMBL/GenBank/DDBJ databases">
        <title>A chromosomal length assembly of Cordylochernes scorpioides.</title>
        <authorList>
            <person name="Zeh D."/>
            <person name="Zeh J."/>
        </authorList>
    </citation>
    <scope>NUCLEOTIDE SEQUENCE [LARGE SCALE GENOMIC DNA]</scope>
    <source>
        <strain evidence="13">IN4F17</strain>
        <tissue evidence="13">Whole Body</tissue>
    </source>
</reference>